<feature type="region of interest" description="Disordered" evidence="1">
    <location>
        <begin position="1"/>
        <end position="145"/>
    </location>
</feature>
<proteinExistence type="evidence at transcript level"/>
<protein>
    <submittedName>
        <fullName evidence="2">Uncharacterized protein</fullName>
    </submittedName>
</protein>
<sequence length="174" mass="19568">MAAEGDKKASKKDEMKRQSQEQGIVDGFNQLRQEQRTLTDNAGRARDRIYNEHNLVGRGIAEGGRRPPSVTGSGGRSDSLRGPLEDHPASCHAEQKTILQSTVEALNDRNRQERGRKVNEYREKAQPSKSGCLPMQHPSHSQATSLRHNLRQGCWSEGRFWVFTTYLSSPVRLS</sequence>
<dbReference type="EMBL" id="GANP01009127">
    <property type="protein sequence ID" value="JAB75341.1"/>
    <property type="molecule type" value="mRNA"/>
</dbReference>
<feature type="compositionally biased region" description="Basic and acidic residues" evidence="1">
    <location>
        <begin position="33"/>
        <end position="51"/>
    </location>
</feature>
<evidence type="ECO:0000256" key="1">
    <source>
        <dbReference type="SAM" id="MobiDB-lite"/>
    </source>
</evidence>
<feature type="compositionally biased region" description="Basic and acidic residues" evidence="1">
    <location>
        <begin position="106"/>
        <end position="126"/>
    </location>
</feature>
<evidence type="ECO:0000313" key="2">
    <source>
        <dbReference type="EMBL" id="JAB75341.1"/>
    </source>
</evidence>
<feature type="compositionally biased region" description="Basic and acidic residues" evidence="1">
    <location>
        <begin position="1"/>
        <end position="19"/>
    </location>
</feature>
<organism evidence="2">
    <name type="scientific">Ixodes ricinus</name>
    <name type="common">Common tick</name>
    <name type="synonym">Acarus ricinus</name>
    <dbReference type="NCBI Taxonomy" id="34613"/>
    <lineage>
        <taxon>Eukaryota</taxon>
        <taxon>Metazoa</taxon>
        <taxon>Ecdysozoa</taxon>
        <taxon>Arthropoda</taxon>
        <taxon>Chelicerata</taxon>
        <taxon>Arachnida</taxon>
        <taxon>Acari</taxon>
        <taxon>Parasitiformes</taxon>
        <taxon>Ixodida</taxon>
        <taxon>Ixodoidea</taxon>
        <taxon>Ixodidae</taxon>
        <taxon>Ixodinae</taxon>
        <taxon>Ixodes</taxon>
    </lineage>
</organism>
<feature type="compositionally biased region" description="Basic and acidic residues" evidence="1">
    <location>
        <begin position="83"/>
        <end position="95"/>
    </location>
</feature>
<accession>V5IF35</accession>
<name>V5IF35_IXORI</name>
<dbReference type="AlphaFoldDB" id="V5IF35"/>
<reference evidence="2" key="1">
    <citation type="journal article" date="2015" name="Sci. Rep.">
        <title>Tissue- and time-dependent transcription in Ixodes ricinus salivary glands and midguts when blood feeding on the vertebrate host.</title>
        <authorList>
            <person name="Kotsyfakis M."/>
            <person name="Schwarz A."/>
            <person name="Erhart J."/>
            <person name="Ribeiro J.M."/>
        </authorList>
    </citation>
    <scope>NUCLEOTIDE SEQUENCE</scope>
    <source>
        <tissue evidence="2">Salivary gland and midgut</tissue>
    </source>
</reference>